<protein>
    <submittedName>
        <fullName evidence="3">HB2L protein</fullName>
    </submittedName>
</protein>
<comment type="caution">
    <text evidence="3">The sequence shown here is derived from an EMBL/GenBank/DDBJ whole genome shotgun (WGS) entry which is preliminary data.</text>
</comment>
<dbReference type="EMBL" id="VXBB01006241">
    <property type="protein sequence ID" value="NXM55258.1"/>
    <property type="molecule type" value="Genomic_DNA"/>
</dbReference>
<dbReference type="InterPro" id="IPR000353">
    <property type="entry name" value="MHC_II_b_N"/>
</dbReference>
<name>A0A7L1BW95_9PASS</name>
<dbReference type="SMART" id="SM00921">
    <property type="entry name" value="MHC_II_beta"/>
    <property type="match status" value="1"/>
</dbReference>
<dbReference type="Proteomes" id="UP000534634">
    <property type="component" value="Unassembled WGS sequence"/>
</dbReference>
<dbReference type="Gene3D" id="3.10.320.10">
    <property type="entry name" value="Class II Histocompatibility Antigen, M Beta Chain, Chain B, domain 1"/>
    <property type="match status" value="1"/>
</dbReference>
<organism evidence="3 4">
    <name type="scientific">Illadopsis cleaveri</name>
    <name type="common">blackcap illadopsis</name>
    <dbReference type="NCBI Taxonomy" id="201329"/>
    <lineage>
        <taxon>Eukaryota</taxon>
        <taxon>Metazoa</taxon>
        <taxon>Chordata</taxon>
        <taxon>Craniata</taxon>
        <taxon>Vertebrata</taxon>
        <taxon>Euteleostomi</taxon>
        <taxon>Archelosauria</taxon>
        <taxon>Archosauria</taxon>
        <taxon>Dinosauria</taxon>
        <taxon>Saurischia</taxon>
        <taxon>Theropoda</taxon>
        <taxon>Coelurosauria</taxon>
        <taxon>Aves</taxon>
        <taxon>Neognathae</taxon>
        <taxon>Neoaves</taxon>
        <taxon>Telluraves</taxon>
        <taxon>Australaves</taxon>
        <taxon>Passeriformes</taxon>
        <taxon>Sylvioidea</taxon>
        <taxon>Timaliidae</taxon>
        <taxon>Illadopsis</taxon>
    </lineage>
</organism>
<feature type="domain" description="MHC class II beta chain N-terminal" evidence="2">
    <location>
        <begin position="2"/>
        <end position="57"/>
    </location>
</feature>
<dbReference type="GO" id="GO:0042613">
    <property type="term" value="C:MHC class II protein complex"/>
    <property type="evidence" value="ECO:0007669"/>
    <property type="project" value="InterPro"/>
</dbReference>
<dbReference type="GO" id="GO:0006955">
    <property type="term" value="P:immune response"/>
    <property type="evidence" value="ECO:0007669"/>
    <property type="project" value="InterPro"/>
</dbReference>
<keyword evidence="4" id="KW-1185">Reference proteome</keyword>
<dbReference type="InterPro" id="IPR014745">
    <property type="entry name" value="MHC_II_a/b_N"/>
</dbReference>
<dbReference type="GO" id="GO:0019882">
    <property type="term" value="P:antigen processing and presentation"/>
    <property type="evidence" value="ECO:0007669"/>
    <property type="project" value="InterPro"/>
</dbReference>
<dbReference type="AlphaFoldDB" id="A0A7L1BW95"/>
<evidence type="ECO:0000256" key="1">
    <source>
        <dbReference type="ARBA" id="ARBA00023180"/>
    </source>
</evidence>
<evidence type="ECO:0000259" key="2">
    <source>
        <dbReference type="SMART" id="SM00921"/>
    </source>
</evidence>
<gene>
    <name evidence="3" type="primary">Hb2l_2</name>
    <name evidence="3" type="ORF">ILLCLE_R09986</name>
</gene>
<dbReference type="InterPro" id="IPR011162">
    <property type="entry name" value="MHC_I/II-like_Ag-recog"/>
</dbReference>
<accession>A0A7L1BW95</accession>
<feature type="non-terminal residue" evidence="3">
    <location>
        <position position="1"/>
    </location>
</feature>
<evidence type="ECO:0000313" key="3">
    <source>
        <dbReference type="EMBL" id="NXM55258.1"/>
    </source>
</evidence>
<dbReference type="Pfam" id="PF00969">
    <property type="entry name" value="MHC_II_beta"/>
    <property type="match status" value="1"/>
</dbReference>
<feature type="non-terminal residue" evidence="3">
    <location>
        <position position="72"/>
    </location>
</feature>
<sequence length="72" mass="8505">MYNREQLYHFDSDVGHYGGDAPYGEKQARYLNSLPEFMERKRAEVDVFCRRNYEVFAPFSVERRVPPSPSQA</sequence>
<dbReference type="SUPFAM" id="SSF54452">
    <property type="entry name" value="MHC antigen-recognition domain"/>
    <property type="match status" value="1"/>
</dbReference>
<proteinExistence type="predicted"/>
<keyword evidence="1" id="KW-0325">Glycoprotein</keyword>
<reference evidence="3 4" key="1">
    <citation type="submission" date="2019-09" db="EMBL/GenBank/DDBJ databases">
        <title>Bird 10,000 Genomes (B10K) Project - Family phase.</title>
        <authorList>
            <person name="Zhang G."/>
        </authorList>
    </citation>
    <scope>NUCLEOTIDE SEQUENCE [LARGE SCALE GENOMIC DNA]</scope>
    <source>
        <strain evidence="3">B10K-DU-002-01</strain>
        <tissue evidence="3">Muscle</tissue>
    </source>
</reference>
<evidence type="ECO:0000313" key="4">
    <source>
        <dbReference type="Proteomes" id="UP000534634"/>
    </source>
</evidence>